<keyword evidence="6 9" id="KW-0472">Membrane</keyword>
<comment type="similarity">
    <text evidence="4">Belongs to the FlgH family.</text>
</comment>
<evidence type="ECO:0000313" key="11">
    <source>
        <dbReference type="EMBL" id="PAP75786.1"/>
    </source>
</evidence>
<comment type="subcellular location">
    <subcellularLocation>
        <location evidence="2">Bacterial flagellum basal body</location>
    </subcellularLocation>
    <subcellularLocation>
        <location evidence="3">Cell outer membrane</location>
    </subcellularLocation>
</comment>
<dbReference type="Proteomes" id="UP000216339">
    <property type="component" value="Unassembled WGS sequence"/>
</dbReference>
<evidence type="ECO:0000256" key="6">
    <source>
        <dbReference type="ARBA" id="ARBA00023136"/>
    </source>
</evidence>
<dbReference type="EMBL" id="MQWD01000001">
    <property type="protein sequence ID" value="PAP75786.1"/>
    <property type="molecule type" value="Genomic_DNA"/>
</dbReference>
<reference evidence="11 12" key="1">
    <citation type="submission" date="2016-11" db="EMBL/GenBank/DDBJ databases">
        <title>Study of marine rhodopsin-containing bacteria.</title>
        <authorList>
            <person name="Yoshizawa S."/>
            <person name="Kumagai Y."/>
            <person name="Kogure K."/>
        </authorList>
    </citation>
    <scope>NUCLEOTIDE SEQUENCE [LARGE SCALE GENOMIC DNA]</scope>
    <source>
        <strain evidence="11 12">SAORIC-28</strain>
    </source>
</reference>
<keyword evidence="12" id="KW-1185">Reference proteome</keyword>
<evidence type="ECO:0000256" key="3">
    <source>
        <dbReference type="ARBA" id="ARBA00004442"/>
    </source>
</evidence>
<evidence type="ECO:0000256" key="10">
    <source>
        <dbReference type="SAM" id="SignalP"/>
    </source>
</evidence>
<evidence type="ECO:0000256" key="4">
    <source>
        <dbReference type="ARBA" id="ARBA00006929"/>
    </source>
</evidence>
<evidence type="ECO:0000256" key="2">
    <source>
        <dbReference type="ARBA" id="ARBA00004117"/>
    </source>
</evidence>
<dbReference type="PANTHER" id="PTHR34933">
    <property type="entry name" value="FLAGELLAR L-RING PROTEIN"/>
    <property type="match status" value="1"/>
</dbReference>
<proteinExistence type="inferred from homology"/>
<evidence type="ECO:0008006" key="13">
    <source>
        <dbReference type="Google" id="ProtNLM"/>
    </source>
</evidence>
<gene>
    <name evidence="11" type="ORF">BSZ37_04685</name>
</gene>
<keyword evidence="9" id="KW-0812">Transmembrane</keyword>
<feature type="signal peptide" evidence="10">
    <location>
        <begin position="1"/>
        <end position="16"/>
    </location>
</feature>
<keyword evidence="8" id="KW-0998">Cell outer membrane</keyword>
<organism evidence="11 12">
    <name type="scientific">Rubrivirga marina</name>
    <dbReference type="NCBI Taxonomy" id="1196024"/>
    <lineage>
        <taxon>Bacteria</taxon>
        <taxon>Pseudomonadati</taxon>
        <taxon>Rhodothermota</taxon>
        <taxon>Rhodothermia</taxon>
        <taxon>Rhodothermales</taxon>
        <taxon>Rubricoccaceae</taxon>
        <taxon>Rubrivirga</taxon>
    </lineage>
</organism>
<dbReference type="GO" id="GO:0009279">
    <property type="term" value="C:cell outer membrane"/>
    <property type="evidence" value="ECO:0007669"/>
    <property type="project" value="UniProtKB-SubCell"/>
</dbReference>
<evidence type="ECO:0000256" key="5">
    <source>
        <dbReference type="ARBA" id="ARBA00022729"/>
    </source>
</evidence>
<comment type="caution">
    <text evidence="11">The sequence shown here is derived from an EMBL/GenBank/DDBJ whole genome shotgun (WGS) entry which is preliminary data.</text>
</comment>
<dbReference type="OrthoDB" id="9789463at2"/>
<dbReference type="PRINTS" id="PR01008">
    <property type="entry name" value="FLGLRINGFLGH"/>
</dbReference>
<name>A0A271IX26_9BACT</name>
<dbReference type="GO" id="GO:0071973">
    <property type="term" value="P:bacterial-type flagellum-dependent cell motility"/>
    <property type="evidence" value="ECO:0007669"/>
    <property type="project" value="InterPro"/>
</dbReference>
<feature type="chain" id="PRO_5012922056" description="Flagellar L-ring protein" evidence="10">
    <location>
        <begin position="17"/>
        <end position="209"/>
    </location>
</feature>
<keyword evidence="5 10" id="KW-0732">Signal</keyword>
<evidence type="ECO:0000256" key="8">
    <source>
        <dbReference type="ARBA" id="ARBA00023237"/>
    </source>
</evidence>
<accession>A0A271IX26</accession>
<keyword evidence="7" id="KW-0975">Bacterial flagellum</keyword>
<sequence>MTRVLLLLLVAAPVWAQPVAEPAAEPAPRRPVSLFSDLRAYQAGDLLTVVLAERTSARRQSESSAQATSAVSGAGSSSLGGYFGLDARVGGQRDADSRTVQSDLLSGTITARVVDVDPAGNLAIEGERRLNVDGDVHLMTVRGLVRPADVTTANTVLSYQIAGADVAYQQEGRGPSFLRGRFLTLVGTAAVIVGAVVLGASAAGAAGTP</sequence>
<dbReference type="RefSeq" id="WP_095509430.1">
    <property type="nucleotide sequence ID" value="NZ_MQWD01000001.1"/>
</dbReference>
<dbReference type="Pfam" id="PF02107">
    <property type="entry name" value="FlgH"/>
    <property type="match status" value="1"/>
</dbReference>
<comment type="function">
    <text evidence="1">Assembles around the rod to form the L-ring and probably protects the motor/basal body from shearing forces during rotation.</text>
</comment>
<dbReference type="AlphaFoldDB" id="A0A271IX26"/>
<dbReference type="InterPro" id="IPR000527">
    <property type="entry name" value="Flag_Lring"/>
</dbReference>
<feature type="transmembrane region" description="Helical" evidence="9">
    <location>
        <begin position="182"/>
        <end position="206"/>
    </location>
</feature>
<evidence type="ECO:0000256" key="9">
    <source>
        <dbReference type="SAM" id="Phobius"/>
    </source>
</evidence>
<dbReference type="PANTHER" id="PTHR34933:SF1">
    <property type="entry name" value="FLAGELLAR L-RING PROTEIN"/>
    <property type="match status" value="1"/>
</dbReference>
<evidence type="ECO:0000256" key="1">
    <source>
        <dbReference type="ARBA" id="ARBA00002591"/>
    </source>
</evidence>
<dbReference type="GO" id="GO:0003774">
    <property type="term" value="F:cytoskeletal motor activity"/>
    <property type="evidence" value="ECO:0007669"/>
    <property type="project" value="InterPro"/>
</dbReference>
<protein>
    <recommendedName>
        <fullName evidence="13">Flagellar L-ring protein</fullName>
    </recommendedName>
</protein>
<dbReference type="GO" id="GO:0009427">
    <property type="term" value="C:bacterial-type flagellum basal body, distal rod, L ring"/>
    <property type="evidence" value="ECO:0007669"/>
    <property type="project" value="InterPro"/>
</dbReference>
<keyword evidence="9" id="KW-1133">Transmembrane helix</keyword>
<evidence type="ECO:0000256" key="7">
    <source>
        <dbReference type="ARBA" id="ARBA00023143"/>
    </source>
</evidence>
<evidence type="ECO:0000313" key="12">
    <source>
        <dbReference type="Proteomes" id="UP000216339"/>
    </source>
</evidence>